<gene>
    <name evidence="3" type="ORF">FM21_18545</name>
</gene>
<dbReference type="AlphaFoldDB" id="A0A086MVF1"/>
<dbReference type="SUPFAM" id="SSF55718">
    <property type="entry name" value="SCP-like"/>
    <property type="match status" value="1"/>
</dbReference>
<proteinExistence type="predicted"/>
<dbReference type="STRING" id="1915400.FM21_18545"/>
<dbReference type="InterPro" id="IPR034660">
    <property type="entry name" value="DinB/YfiT-like"/>
</dbReference>
<dbReference type="Gene3D" id="3.30.1050.20">
    <property type="match status" value="1"/>
</dbReference>
<dbReference type="RefSeq" id="WP_052412221.1">
    <property type="nucleotide sequence ID" value="NZ_KN039947.1"/>
</dbReference>
<dbReference type="Proteomes" id="UP000029095">
    <property type="component" value="Unassembled WGS sequence"/>
</dbReference>
<dbReference type="EMBL" id="JNFQ01000002">
    <property type="protein sequence ID" value="KFG72869.1"/>
    <property type="molecule type" value="Genomic_DNA"/>
</dbReference>
<feature type="domain" description="Mycothiol-dependent maleylpyruvate isomerase metal-binding" evidence="2">
    <location>
        <begin position="15"/>
        <end position="149"/>
    </location>
</feature>
<dbReference type="InterPro" id="IPR017517">
    <property type="entry name" value="Maleyloyr_isom"/>
</dbReference>
<dbReference type="HOGENOM" id="CLU_077935_0_0_11"/>
<protein>
    <recommendedName>
        <fullName evidence="2">Mycothiol-dependent maleylpyruvate isomerase metal-binding domain-containing protein</fullName>
    </recommendedName>
</protein>
<evidence type="ECO:0000313" key="4">
    <source>
        <dbReference type="Proteomes" id="UP000029095"/>
    </source>
</evidence>
<dbReference type="GO" id="GO:0046872">
    <property type="term" value="F:metal ion binding"/>
    <property type="evidence" value="ECO:0007669"/>
    <property type="project" value="InterPro"/>
</dbReference>
<comment type="caution">
    <text evidence="3">The sequence shown here is derived from an EMBL/GenBank/DDBJ whole genome shotgun (WGS) entry which is preliminary data.</text>
</comment>
<organism evidence="3 4">
    <name type="scientific">Streptomyces mutabilis</name>
    <dbReference type="NCBI Taxonomy" id="67332"/>
    <lineage>
        <taxon>Bacteria</taxon>
        <taxon>Bacillati</taxon>
        <taxon>Actinomycetota</taxon>
        <taxon>Actinomycetes</taxon>
        <taxon>Kitasatosporales</taxon>
        <taxon>Streptomycetaceae</taxon>
        <taxon>Streptomyces</taxon>
    </lineage>
</organism>
<name>A0A086MVF1_9ACTN</name>
<accession>A0A086MVF1</accession>
<dbReference type="Pfam" id="PF11716">
    <property type="entry name" value="MDMPI_N"/>
    <property type="match status" value="1"/>
</dbReference>
<dbReference type="SUPFAM" id="SSF109854">
    <property type="entry name" value="DinB/YfiT-like putative metalloenzymes"/>
    <property type="match status" value="1"/>
</dbReference>
<evidence type="ECO:0000259" key="2">
    <source>
        <dbReference type="Pfam" id="PF11716"/>
    </source>
</evidence>
<sequence length="245" mass="26125">MTDGTPIRALRWMAEGHEYFVACLKAVDDADLLGPTALPGWTGRHLLSHVGHNARALARLAHWAETGEETPMYTSPSARVEEIEAGADWPVGRLRDFVAEEQERLSAALGGIDGERWQASVVTAQGRTVPAATIPWLRCREVWIHACDLPGGGDFAAFPEDFTDALIADALVRRRGAQSLAVSVRATDREPADGTVSEDGGDGAASETVVEGPAADLARWLTRGTASQALRTGSGAPLPELPAWL</sequence>
<dbReference type="InterPro" id="IPR024344">
    <property type="entry name" value="MDMPI_metal-binding"/>
</dbReference>
<reference evidence="3 4" key="1">
    <citation type="submission" date="2014-05" db="EMBL/GenBank/DDBJ databases">
        <title>Complete genome sequence of the Streptomyces mutabilis TRM45540.</title>
        <authorList>
            <person name="Luo X."/>
            <person name="Zhang L."/>
        </authorList>
    </citation>
    <scope>NUCLEOTIDE SEQUENCE [LARGE SCALE GENOMIC DNA]</scope>
    <source>
        <strain evidence="3 4">TRM45540</strain>
    </source>
</reference>
<evidence type="ECO:0000256" key="1">
    <source>
        <dbReference type="SAM" id="MobiDB-lite"/>
    </source>
</evidence>
<dbReference type="NCBIfam" id="TIGR03083">
    <property type="entry name" value="maleylpyruvate isomerase family mycothiol-dependent enzyme"/>
    <property type="match status" value="1"/>
</dbReference>
<keyword evidence="4" id="KW-1185">Reference proteome</keyword>
<dbReference type="Gene3D" id="1.20.120.450">
    <property type="entry name" value="dinb family like domain"/>
    <property type="match status" value="1"/>
</dbReference>
<evidence type="ECO:0000313" key="3">
    <source>
        <dbReference type="EMBL" id="KFG72869.1"/>
    </source>
</evidence>
<dbReference type="InterPro" id="IPR036527">
    <property type="entry name" value="SCP2_sterol-bd_dom_sf"/>
</dbReference>
<feature type="region of interest" description="Disordered" evidence="1">
    <location>
        <begin position="184"/>
        <end position="207"/>
    </location>
</feature>